<dbReference type="EMBL" id="JAGIZQ010000002">
    <property type="protein sequence ID" value="KAH6640664.1"/>
    <property type="molecule type" value="Genomic_DNA"/>
</dbReference>
<reference evidence="1 2" key="1">
    <citation type="journal article" date="2021" name="Nat. Commun.">
        <title>Genetic determinants of endophytism in the Arabidopsis root mycobiome.</title>
        <authorList>
            <person name="Mesny F."/>
            <person name="Miyauchi S."/>
            <person name="Thiergart T."/>
            <person name="Pickel B."/>
            <person name="Atanasova L."/>
            <person name="Karlsson M."/>
            <person name="Huettel B."/>
            <person name="Barry K.W."/>
            <person name="Haridas S."/>
            <person name="Chen C."/>
            <person name="Bauer D."/>
            <person name="Andreopoulos W."/>
            <person name="Pangilinan J."/>
            <person name="LaButti K."/>
            <person name="Riley R."/>
            <person name="Lipzen A."/>
            <person name="Clum A."/>
            <person name="Drula E."/>
            <person name="Henrissat B."/>
            <person name="Kohler A."/>
            <person name="Grigoriev I.V."/>
            <person name="Martin F.M."/>
            <person name="Hacquard S."/>
        </authorList>
    </citation>
    <scope>NUCLEOTIDE SEQUENCE [LARGE SCALE GENOMIC DNA]</scope>
    <source>
        <strain evidence="1 2">MPI-SDFR-AT-0079</strain>
    </source>
</reference>
<gene>
    <name evidence="1" type="ORF">F5144DRAFT_105787</name>
</gene>
<dbReference type="Proteomes" id="UP000724584">
    <property type="component" value="Unassembled WGS sequence"/>
</dbReference>
<keyword evidence="2" id="KW-1185">Reference proteome</keyword>
<evidence type="ECO:0000313" key="1">
    <source>
        <dbReference type="EMBL" id="KAH6640664.1"/>
    </source>
</evidence>
<proteinExistence type="predicted"/>
<protein>
    <submittedName>
        <fullName evidence="1">Uncharacterized protein</fullName>
    </submittedName>
</protein>
<evidence type="ECO:0000313" key="2">
    <source>
        <dbReference type="Proteomes" id="UP000724584"/>
    </source>
</evidence>
<comment type="caution">
    <text evidence="1">The sequence shown here is derived from an EMBL/GenBank/DDBJ whole genome shotgun (WGS) entry which is preliminary data.</text>
</comment>
<sequence length="1383" mass="156376">MTAQGWDRKVFRLRKLPSHISSLAETADILSRALSLPIDDIVVYSIGRTTDIWEVPPFKVATLQLKSIPTLLRDRLAEDEWSIPTTSNLPIDDLLLDTHFEGLTALNDVDPAKHSADCIAISGLASHPFGSWQPRGNDKTFMWLRDAIPKYMPGVRSVLYGYDSKLTSTGSFQSISDISRTLILHLKSGGWNLPSSKPVVFLAHSLGGLVLKDAIVQVADREKGVANILDNVRGAVMFGVPSLGMDQSSLMAIVEGRANEMLVQDLSREGGANYTRQLNTRFEGLTFLRTARILWAYETKESPTVARRTDGSWERNGPPAVLVNPESATCHHFRKDKSVTIPINEDHSNMVKFSRDDATLRIIIHSLSELCSPRASRAKESSGVDMVSETERIPPNNDVHPAPIGEEPRLSDSNEILRQWEYLTLSIEAIYNNLYSPELDFRVEQIEDPFQDTFKWIFDLPVFSNWLQEGSELFWIHGKPGSGKSTLMKHIFRSKQTWELLHNWRRGSLEIQAAFFFSYRGSALQKSLEGVLRSLIIQVFTPFRAEYWKRHRHDWDEFYSFRQKIRKLELQDAQLSRDTERIRHAFTEVTEKMKLDQAQLTEDGELASKELKSSVDEKRKQQLDLERELGELHTEQAGIRNKLTALQQQTPSFADYFRPYMATPETKFLMGVAVEFRDDRDGLIPKLERILRRLLDQEVRGLDLALFFDALDEFDGHINMISRFLKTLVKNSATSATRVKVCFSSRPWESLQAHFSSYPGFSLQDYTKYDIERYTASIVTSLDISDPFITEIVPAITARANGVFLWVKLALSLLSQTVIPNAKATSWELLETKLRELPEDLFEFYELIIERIPGHYRRYTFALLELLVRHTGPAVAATKIRDAVLVSGCNTLQEATDQLEGAHGQGSLSQGDVKEAINNIATWGGGLVETKMQEGISRPQLMHHTVLEFVSGLSFKRIVVGDLASFLTENGHSFHLKYMTYARRKRGFAVHQPENQPQPESQILGLSFPKDMDDAEEIRQLAYHAEQSELTTGRSHLRFLHSIPVEIMAAVFGVPCHFWEKDCTFLCLVAGYGLSLCLRDWIAKNPSRLKSIALRSVHLPVLSSLTFSPPGGEFHERYLGTIRLLLENGYVVGKDPEFFPKILDELWNPPNPGRAAAKSKLLTELAILVLEHGQDPDTPIRVESLPAPQPEPNYDSDDAYDAELGHCWPLHMAPPRVAAELILRGAAPNMKDSTGRTPLDWVLKLPSPGPAMPHDWNTARKYEMCNILVKAGGVTSWKTHRSARVEILAEFEKEGLDTRFLRLSFENLDNDGDTADELRPRDFAYMTGAGTGMEKKGTEKKGKEKKGKKSTGHWFKVLKRRLSRKTPNQSIELSVITHGQVTP</sequence>
<accession>A0ACB7PI39</accession>
<name>A0ACB7PI39_9PEZI</name>
<organism evidence="1 2">
    <name type="scientific">Chaetomium tenue</name>
    <dbReference type="NCBI Taxonomy" id="1854479"/>
    <lineage>
        <taxon>Eukaryota</taxon>
        <taxon>Fungi</taxon>
        <taxon>Dikarya</taxon>
        <taxon>Ascomycota</taxon>
        <taxon>Pezizomycotina</taxon>
        <taxon>Sordariomycetes</taxon>
        <taxon>Sordariomycetidae</taxon>
        <taxon>Sordariales</taxon>
        <taxon>Chaetomiaceae</taxon>
        <taxon>Chaetomium</taxon>
    </lineage>
</organism>